<dbReference type="InterPro" id="IPR003439">
    <property type="entry name" value="ABC_transporter-like_ATP-bd"/>
</dbReference>
<sequence>MGFINIDITKKYPDFVLKCSLDFNDKINGIFGPSGSGKSTILNCIAGFISPDIGKIKIKDKILCEISGSNSLSNNNISINPEHRNIG</sequence>
<evidence type="ECO:0000313" key="2">
    <source>
        <dbReference type="EMBL" id="SVD34773.1"/>
    </source>
</evidence>
<dbReference type="GO" id="GO:0016887">
    <property type="term" value="F:ATP hydrolysis activity"/>
    <property type="evidence" value="ECO:0007669"/>
    <property type="project" value="InterPro"/>
</dbReference>
<gene>
    <name evidence="2" type="ORF">METZ01_LOCUS387627</name>
</gene>
<dbReference type="AlphaFoldDB" id="A0A382UKG8"/>
<accession>A0A382UKG8</accession>
<dbReference type="GO" id="GO:0005524">
    <property type="term" value="F:ATP binding"/>
    <property type="evidence" value="ECO:0007669"/>
    <property type="project" value="InterPro"/>
</dbReference>
<name>A0A382UKG8_9ZZZZ</name>
<feature type="domain" description="ABC transporter" evidence="1">
    <location>
        <begin position="25"/>
        <end position="83"/>
    </location>
</feature>
<organism evidence="2">
    <name type="scientific">marine metagenome</name>
    <dbReference type="NCBI Taxonomy" id="408172"/>
    <lineage>
        <taxon>unclassified sequences</taxon>
        <taxon>metagenomes</taxon>
        <taxon>ecological metagenomes</taxon>
    </lineage>
</organism>
<dbReference type="EMBL" id="UINC01144945">
    <property type="protein sequence ID" value="SVD34773.1"/>
    <property type="molecule type" value="Genomic_DNA"/>
</dbReference>
<dbReference type="Gene3D" id="3.40.50.300">
    <property type="entry name" value="P-loop containing nucleotide triphosphate hydrolases"/>
    <property type="match status" value="1"/>
</dbReference>
<dbReference type="InterPro" id="IPR027417">
    <property type="entry name" value="P-loop_NTPase"/>
</dbReference>
<dbReference type="Pfam" id="PF00005">
    <property type="entry name" value="ABC_tran"/>
    <property type="match status" value="1"/>
</dbReference>
<protein>
    <recommendedName>
        <fullName evidence="1">ABC transporter domain-containing protein</fullName>
    </recommendedName>
</protein>
<reference evidence="2" key="1">
    <citation type="submission" date="2018-05" db="EMBL/GenBank/DDBJ databases">
        <authorList>
            <person name="Lanie J.A."/>
            <person name="Ng W.-L."/>
            <person name="Kazmierczak K.M."/>
            <person name="Andrzejewski T.M."/>
            <person name="Davidsen T.M."/>
            <person name="Wayne K.J."/>
            <person name="Tettelin H."/>
            <person name="Glass J.I."/>
            <person name="Rusch D."/>
            <person name="Podicherti R."/>
            <person name="Tsui H.-C.T."/>
            <person name="Winkler M.E."/>
        </authorList>
    </citation>
    <scope>NUCLEOTIDE SEQUENCE</scope>
</reference>
<proteinExistence type="predicted"/>
<feature type="non-terminal residue" evidence="2">
    <location>
        <position position="87"/>
    </location>
</feature>
<dbReference type="SUPFAM" id="SSF52540">
    <property type="entry name" value="P-loop containing nucleoside triphosphate hydrolases"/>
    <property type="match status" value="1"/>
</dbReference>
<evidence type="ECO:0000259" key="1">
    <source>
        <dbReference type="Pfam" id="PF00005"/>
    </source>
</evidence>